<dbReference type="InterPro" id="IPR056539">
    <property type="entry name" value="NuiA-like"/>
</dbReference>
<name>A0A1J9RTL4_9PEZI</name>
<evidence type="ECO:0000313" key="3">
    <source>
        <dbReference type="Proteomes" id="UP000183809"/>
    </source>
</evidence>
<keyword evidence="3" id="KW-1185">Reference proteome</keyword>
<comment type="caution">
    <text evidence="2">The sequence shown here is derived from an EMBL/GenBank/DDBJ whole genome shotgun (WGS) entry which is preliminary data.</text>
</comment>
<evidence type="ECO:0000256" key="1">
    <source>
        <dbReference type="SAM" id="MobiDB-lite"/>
    </source>
</evidence>
<dbReference type="AlphaFoldDB" id="A0A1J9RTL4"/>
<evidence type="ECO:0000313" key="2">
    <source>
        <dbReference type="EMBL" id="OJD35899.1"/>
    </source>
</evidence>
<dbReference type="GeneID" id="31011352"/>
<protein>
    <submittedName>
        <fullName evidence="2">Uncharacterized protein</fullName>
    </submittedName>
</protein>
<dbReference type="Proteomes" id="UP000183809">
    <property type="component" value="Unassembled WGS sequence"/>
</dbReference>
<feature type="region of interest" description="Disordered" evidence="1">
    <location>
        <begin position="1"/>
        <end position="32"/>
    </location>
</feature>
<feature type="compositionally biased region" description="Polar residues" evidence="1">
    <location>
        <begin position="16"/>
        <end position="28"/>
    </location>
</feature>
<sequence>MASDEDYAAFLDKANQDTGSVPSAQSKSIKTKAVDSEVPQVLLQVEEYYISDADEPFEPVSLKWNSESLPSQDEFAKLIGHGSDASSISQSEFDPKGHYAKVLNAVKQAGSHDVAIFRVQHGSTRAEYYVVSLDKKGGRIVGLKAVAIES</sequence>
<accession>A0A1J9RTL4</accession>
<dbReference type="EMBL" id="MNUE01000014">
    <property type="protein sequence ID" value="OJD35899.1"/>
    <property type="molecule type" value="Genomic_DNA"/>
</dbReference>
<gene>
    <name evidence="2" type="ORF">BKCO1_140002</name>
</gene>
<reference evidence="2 3" key="1">
    <citation type="submission" date="2016-10" db="EMBL/GenBank/DDBJ databases">
        <title>Proteomics and genomics reveal pathogen-plant mechanisms compatible with a hemibiotrophic lifestyle of Diplodia corticola.</title>
        <authorList>
            <person name="Fernandes I."/>
            <person name="De Jonge R."/>
            <person name="Van De Peer Y."/>
            <person name="Devreese B."/>
            <person name="Alves A."/>
            <person name="Esteves A.C."/>
        </authorList>
    </citation>
    <scope>NUCLEOTIDE SEQUENCE [LARGE SCALE GENOMIC DNA]</scope>
    <source>
        <strain evidence="2 3">CBS 112549</strain>
    </source>
</reference>
<organism evidence="2 3">
    <name type="scientific">Diplodia corticola</name>
    <dbReference type="NCBI Taxonomy" id="236234"/>
    <lineage>
        <taxon>Eukaryota</taxon>
        <taxon>Fungi</taxon>
        <taxon>Dikarya</taxon>
        <taxon>Ascomycota</taxon>
        <taxon>Pezizomycotina</taxon>
        <taxon>Dothideomycetes</taxon>
        <taxon>Dothideomycetes incertae sedis</taxon>
        <taxon>Botryosphaeriales</taxon>
        <taxon>Botryosphaeriaceae</taxon>
        <taxon>Diplodia</taxon>
    </lineage>
</organism>
<dbReference type="RefSeq" id="XP_020132159.1">
    <property type="nucleotide sequence ID" value="XM_020271093.1"/>
</dbReference>
<dbReference type="PANTHER" id="PTHR42093">
    <property type="match status" value="1"/>
</dbReference>
<proteinExistence type="predicted"/>
<dbReference type="OrthoDB" id="5366485at2759"/>
<dbReference type="PANTHER" id="PTHR42093:SF1">
    <property type="match status" value="1"/>
</dbReference>
<dbReference type="Pfam" id="PF23151">
    <property type="entry name" value="NuiA_2"/>
    <property type="match status" value="1"/>
</dbReference>